<evidence type="ECO:0000256" key="7">
    <source>
        <dbReference type="SAM" id="MobiDB-lite"/>
    </source>
</evidence>
<dbReference type="PANTHER" id="PTHR30473:SF1">
    <property type="entry name" value="PHOH-LIKE PROTEIN"/>
    <property type="match status" value="1"/>
</dbReference>
<evidence type="ECO:0000256" key="4">
    <source>
        <dbReference type="ARBA" id="ARBA00022741"/>
    </source>
</evidence>
<sequence length="360" mass="39971">MVEKVITLENVSLVDFLGPDNQNIRQLAAAFPGSKIISRGNEIKIQGQTPVIQRINDILSSLIEHYHEYGQVTDKTVAQYVGASDEELQDAKLASSPDVILFGAKGGVIKAKTANQQRLVDAVNKNDLVFALGPAGTGKTYISVALAVRALKNKEVKKIIISRPVVEAGESLGFLPGDMKEKVDPYLRPIYDALEDMLPPEKFKFYLENKTIEIAPLAYMRGRTLNHAFVLLDEAQNTTPSQLKMFLTRMGPNAKVMVNGDRSQVDLPTKIKSGLFQALDILRDVPGIGFVEMSAEDVVRHRLVKQIVLAYDKHDADQERAQRERPVRPARYYQPGQRPEEGRGDDDTTATGLPVNHEQE</sequence>
<comment type="subcellular location">
    <subcellularLocation>
        <location evidence="1">Cytoplasm</location>
    </subcellularLocation>
</comment>
<dbReference type="Pfam" id="PF02562">
    <property type="entry name" value="PhoH"/>
    <property type="match status" value="1"/>
</dbReference>
<keyword evidence="5" id="KW-0067">ATP-binding</keyword>
<dbReference type="OrthoDB" id="9773137at2"/>
<comment type="similarity">
    <text evidence="2">Belongs to the PhoH family.</text>
</comment>
<evidence type="ECO:0000313" key="9">
    <source>
        <dbReference type="EMBL" id="RTQ45447.1"/>
    </source>
</evidence>
<dbReference type="FunFam" id="3.40.50.300:FF:000013">
    <property type="entry name" value="PhoH family ATPase"/>
    <property type="match status" value="1"/>
</dbReference>
<feature type="region of interest" description="Disordered" evidence="7">
    <location>
        <begin position="316"/>
        <end position="360"/>
    </location>
</feature>
<dbReference type="GO" id="GO:0005524">
    <property type="term" value="F:ATP binding"/>
    <property type="evidence" value="ECO:0007669"/>
    <property type="project" value="UniProtKB-KW"/>
</dbReference>
<organism evidence="9 10">
    <name type="scientific">Hymenobacter gummosus</name>
    <dbReference type="NCBI Taxonomy" id="1776032"/>
    <lineage>
        <taxon>Bacteria</taxon>
        <taxon>Pseudomonadati</taxon>
        <taxon>Bacteroidota</taxon>
        <taxon>Cytophagia</taxon>
        <taxon>Cytophagales</taxon>
        <taxon>Hymenobacteraceae</taxon>
        <taxon>Hymenobacter</taxon>
    </lineage>
</organism>
<feature type="compositionally biased region" description="Basic and acidic residues" evidence="7">
    <location>
        <begin position="316"/>
        <end position="327"/>
    </location>
</feature>
<name>A0A3S0J601_9BACT</name>
<dbReference type="GO" id="GO:0005829">
    <property type="term" value="C:cytosol"/>
    <property type="evidence" value="ECO:0007669"/>
    <property type="project" value="TreeGrafter"/>
</dbReference>
<dbReference type="Proteomes" id="UP000282184">
    <property type="component" value="Unassembled WGS sequence"/>
</dbReference>
<evidence type="ECO:0000259" key="8">
    <source>
        <dbReference type="Pfam" id="PF02562"/>
    </source>
</evidence>
<comment type="caution">
    <text evidence="9">The sequence shown here is derived from an EMBL/GenBank/DDBJ whole genome shotgun (WGS) entry which is preliminary data.</text>
</comment>
<reference evidence="9 10" key="1">
    <citation type="submission" date="2018-12" db="EMBL/GenBank/DDBJ databases">
        <title>Hymenobacter gummosus sp. nov., isolated from a spring.</title>
        <authorList>
            <person name="Nie L."/>
        </authorList>
    </citation>
    <scope>NUCLEOTIDE SEQUENCE [LARGE SCALE GENOMIC DNA]</scope>
    <source>
        <strain evidence="9 10">KCTC 52166</strain>
    </source>
</reference>
<keyword evidence="10" id="KW-1185">Reference proteome</keyword>
<keyword evidence="4" id="KW-0547">Nucleotide-binding</keyword>
<dbReference type="EMBL" id="RXOF01000020">
    <property type="protein sequence ID" value="RTQ45447.1"/>
    <property type="molecule type" value="Genomic_DNA"/>
</dbReference>
<accession>A0A3S0J601</accession>
<proteinExistence type="inferred from homology"/>
<dbReference type="AlphaFoldDB" id="A0A3S0J601"/>
<evidence type="ECO:0000256" key="3">
    <source>
        <dbReference type="ARBA" id="ARBA00022490"/>
    </source>
</evidence>
<dbReference type="SUPFAM" id="SSF52540">
    <property type="entry name" value="P-loop containing nucleoside triphosphate hydrolases"/>
    <property type="match status" value="1"/>
</dbReference>
<dbReference type="InterPro" id="IPR003714">
    <property type="entry name" value="PhoH"/>
</dbReference>
<dbReference type="Gene3D" id="3.40.50.300">
    <property type="entry name" value="P-loop containing nucleotide triphosphate hydrolases"/>
    <property type="match status" value="1"/>
</dbReference>
<keyword evidence="3" id="KW-0963">Cytoplasm</keyword>
<gene>
    <name evidence="9" type="primary">phoH</name>
    <name evidence="9" type="ORF">EJV47_25250</name>
</gene>
<dbReference type="RefSeq" id="WP_126695997.1">
    <property type="nucleotide sequence ID" value="NZ_RXOF01000020.1"/>
</dbReference>
<feature type="domain" description="PhoH-like protein" evidence="8">
    <location>
        <begin position="109"/>
        <end position="312"/>
    </location>
</feature>
<dbReference type="InterPro" id="IPR027417">
    <property type="entry name" value="P-loop_NTPase"/>
</dbReference>
<evidence type="ECO:0000256" key="6">
    <source>
        <dbReference type="ARBA" id="ARBA00039970"/>
    </source>
</evidence>
<evidence type="ECO:0000313" key="10">
    <source>
        <dbReference type="Proteomes" id="UP000282184"/>
    </source>
</evidence>
<evidence type="ECO:0000256" key="1">
    <source>
        <dbReference type="ARBA" id="ARBA00004496"/>
    </source>
</evidence>
<dbReference type="InterPro" id="IPR051451">
    <property type="entry name" value="PhoH2-like"/>
</dbReference>
<evidence type="ECO:0000256" key="2">
    <source>
        <dbReference type="ARBA" id="ARBA00010393"/>
    </source>
</evidence>
<protein>
    <recommendedName>
        <fullName evidence="6">PhoH-like protein</fullName>
    </recommendedName>
</protein>
<evidence type="ECO:0000256" key="5">
    <source>
        <dbReference type="ARBA" id="ARBA00022840"/>
    </source>
</evidence>
<dbReference type="PANTHER" id="PTHR30473">
    <property type="entry name" value="PROTEIN PHOH"/>
    <property type="match status" value="1"/>
</dbReference>